<keyword evidence="1" id="KW-1133">Transmembrane helix</keyword>
<dbReference type="EMBL" id="JAUSTN010000007">
    <property type="protein sequence ID" value="MDQ0275480.1"/>
    <property type="molecule type" value="Genomic_DNA"/>
</dbReference>
<keyword evidence="1" id="KW-0812">Transmembrane</keyword>
<organism evidence="2 3">
    <name type="scientific">Peptoniphilus koenoeneniae</name>
    <dbReference type="NCBI Taxonomy" id="507751"/>
    <lineage>
        <taxon>Bacteria</taxon>
        <taxon>Bacillati</taxon>
        <taxon>Bacillota</taxon>
        <taxon>Tissierellia</taxon>
        <taxon>Tissierellales</taxon>
        <taxon>Peptoniphilaceae</taxon>
        <taxon>Peptoniphilus</taxon>
    </lineage>
</organism>
<dbReference type="Proteomes" id="UP001236559">
    <property type="component" value="Unassembled WGS sequence"/>
</dbReference>
<keyword evidence="1" id="KW-0472">Membrane</keyword>
<dbReference type="RefSeq" id="WP_307495267.1">
    <property type="nucleotide sequence ID" value="NZ_JAUSTN010000007.1"/>
</dbReference>
<evidence type="ECO:0000313" key="2">
    <source>
        <dbReference type="EMBL" id="MDQ0275480.1"/>
    </source>
</evidence>
<feature type="transmembrane region" description="Helical" evidence="1">
    <location>
        <begin position="7"/>
        <end position="29"/>
    </location>
</feature>
<keyword evidence="3" id="KW-1185">Reference proteome</keyword>
<name>A0ABU0AZT6_9FIRM</name>
<comment type="caution">
    <text evidence="2">The sequence shown here is derived from an EMBL/GenBank/DDBJ whole genome shotgun (WGS) entry which is preliminary data.</text>
</comment>
<evidence type="ECO:0000313" key="3">
    <source>
        <dbReference type="Proteomes" id="UP001236559"/>
    </source>
</evidence>
<reference evidence="2 3" key="1">
    <citation type="submission" date="2023-07" db="EMBL/GenBank/DDBJ databases">
        <title>Genomic Encyclopedia of Type Strains, Phase IV (KMG-IV): sequencing the most valuable type-strain genomes for metagenomic binning, comparative biology and taxonomic classification.</title>
        <authorList>
            <person name="Goeker M."/>
        </authorList>
    </citation>
    <scope>NUCLEOTIDE SEQUENCE [LARGE SCALE GENOMIC DNA]</scope>
    <source>
        <strain evidence="2 3">DSM 22616</strain>
    </source>
</reference>
<evidence type="ECO:0008006" key="4">
    <source>
        <dbReference type="Google" id="ProtNLM"/>
    </source>
</evidence>
<gene>
    <name evidence="2" type="ORF">J2S72_001507</name>
</gene>
<protein>
    <recommendedName>
        <fullName evidence="4">DUF1574 domain-containing protein</fullName>
    </recommendedName>
</protein>
<evidence type="ECO:0000256" key="1">
    <source>
        <dbReference type="SAM" id="Phobius"/>
    </source>
</evidence>
<sequence length="314" mass="37242">MKNLKRILKIGIFILILSTIISQLNTIFIRKSLEKPWDMGNKIAGYFNEKEKYDLMFFGTSHAYCSFYPEILKKHGINSYVLASQKQPVQASYYYIKKALKISEPKKIYFDICDLITKNQLDDGTIHSYTDYFPLSFDKLAMIKNSLPKDKWAENIFPLFKYHSRWEEIAEEDLKFKWKDFHDDLKGYVMLQGQSKNFMKNPKVNLDNMKIIEAAKDKTFKEENYIWAKKIYDLCKKNKLALYFIKTPLFNFEPYKENIDAAFSYIKDFGGNVIDLSKDKEKIGLTKEDFYDPSHLNRAGAEKFTQYFYENYLK</sequence>
<proteinExistence type="predicted"/>
<accession>A0ABU0AZT6</accession>